<dbReference type="PANTHER" id="PTHR43401">
    <property type="entry name" value="L-THREONINE 3-DEHYDROGENASE"/>
    <property type="match status" value="1"/>
</dbReference>
<evidence type="ECO:0000313" key="6">
    <source>
        <dbReference type="Proteomes" id="UP000192775"/>
    </source>
</evidence>
<dbReference type="InterPro" id="IPR011032">
    <property type="entry name" value="GroES-like_sf"/>
</dbReference>
<evidence type="ECO:0000259" key="3">
    <source>
        <dbReference type="Pfam" id="PF00107"/>
    </source>
</evidence>
<feature type="domain" description="Alcohol dehydrogenase-like C-terminal" evidence="3">
    <location>
        <begin position="170"/>
        <end position="298"/>
    </location>
</feature>
<comment type="cofactor">
    <cofactor evidence="1">
        <name>Zn(2+)</name>
        <dbReference type="ChEBI" id="CHEBI:29105"/>
    </cofactor>
</comment>
<evidence type="ECO:0000256" key="2">
    <source>
        <dbReference type="ARBA" id="ARBA00023002"/>
    </source>
</evidence>
<dbReference type="SUPFAM" id="SSF51735">
    <property type="entry name" value="NAD(P)-binding Rossmann-fold domains"/>
    <property type="match status" value="1"/>
</dbReference>
<protein>
    <submittedName>
        <fullName evidence="5">Galactitol-1-phosphate 5-dehydrogenase</fullName>
    </submittedName>
</protein>
<evidence type="ECO:0000256" key="1">
    <source>
        <dbReference type="ARBA" id="ARBA00001947"/>
    </source>
</evidence>
<feature type="domain" description="Alcohol dehydrogenase-like N-terminal" evidence="4">
    <location>
        <begin position="24"/>
        <end position="132"/>
    </location>
</feature>
<sequence>MRAAVLRGVRDLVVADVPLPEPVGDDSILVRIGAVGVCGSDVLRYGVGKGYGFPLVLGHEMSGTVEEPSADGLLSAGDRVAIFPCVPDPADPMTEIGEYTLATHYDYFGSRRDGGLEEYLRVPSRNLIRLPEGTSLIAGALVEPAGVALHAVRKADVGPNASALVIGAGPIGLLAAQWLRILGVVRVLVADVDERKRRVAEHLGFEVLDAAAAPSDQLALAATQGRGVDIAVEASGLGLTLLQAVGSAAHRGLVILLGDLSTDAELKKETVSRILRRELTLRGTWNATIAPRGANDWEMVVASLGRTLAVDDLVSHVEALDDAPAVFARLADRAAWSNKTVFAVSTEALEEREAALEGSLSARLAASDALEPAQAGVR</sequence>
<dbReference type="STRING" id="1619308.B5808_00710"/>
<gene>
    <name evidence="5" type="ORF">B5808_00710</name>
</gene>
<evidence type="ECO:0000313" key="5">
    <source>
        <dbReference type="EMBL" id="ARJ03916.1"/>
    </source>
</evidence>
<dbReference type="InterPro" id="IPR013149">
    <property type="entry name" value="ADH-like_C"/>
</dbReference>
<dbReference type="GO" id="GO:0016491">
    <property type="term" value="F:oxidoreductase activity"/>
    <property type="evidence" value="ECO:0007669"/>
    <property type="project" value="UniProtKB-KW"/>
</dbReference>
<dbReference type="KEGG" id="cphy:B5808_00710"/>
<dbReference type="CDD" id="cd08236">
    <property type="entry name" value="sugar_DH"/>
    <property type="match status" value="1"/>
</dbReference>
<proteinExistence type="predicted"/>
<organism evidence="5 6">
    <name type="scientific">Cnuibacter physcomitrellae</name>
    <dbReference type="NCBI Taxonomy" id="1619308"/>
    <lineage>
        <taxon>Bacteria</taxon>
        <taxon>Bacillati</taxon>
        <taxon>Actinomycetota</taxon>
        <taxon>Actinomycetes</taxon>
        <taxon>Micrococcales</taxon>
        <taxon>Microbacteriaceae</taxon>
        <taxon>Cnuibacter</taxon>
    </lineage>
</organism>
<dbReference type="InterPro" id="IPR036291">
    <property type="entry name" value="NAD(P)-bd_dom_sf"/>
</dbReference>
<keyword evidence="2" id="KW-0560">Oxidoreductase</keyword>
<dbReference type="InterPro" id="IPR013154">
    <property type="entry name" value="ADH-like_N"/>
</dbReference>
<dbReference type="PANTHER" id="PTHR43401:SF2">
    <property type="entry name" value="L-THREONINE 3-DEHYDROGENASE"/>
    <property type="match status" value="1"/>
</dbReference>
<reference evidence="5 6" key="1">
    <citation type="submission" date="2017-04" db="EMBL/GenBank/DDBJ databases">
        <authorList>
            <person name="Afonso C.L."/>
            <person name="Miller P.J."/>
            <person name="Scott M.A."/>
            <person name="Spackman E."/>
            <person name="Goraichik I."/>
            <person name="Dimitrov K.M."/>
            <person name="Suarez D.L."/>
            <person name="Swayne D.E."/>
        </authorList>
    </citation>
    <scope>NUCLEOTIDE SEQUENCE [LARGE SCALE GENOMIC DNA]</scope>
    <source>
        <strain evidence="6">XA(T)</strain>
    </source>
</reference>
<dbReference type="Gene3D" id="3.90.180.10">
    <property type="entry name" value="Medium-chain alcohol dehydrogenases, catalytic domain"/>
    <property type="match status" value="1"/>
</dbReference>
<dbReference type="Pfam" id="PF00107">
    <property type="entry name" value="ADH_zinc_N"/>
    <property type="match status" value="1"/>
</dbReference>
<dbReference type="SUPFAM" id="SSF50129">
    <property type="entry name" value="GroES-like"/>
    <property type="match status" value="1"/>
</dbReference>
<dbReference type="Gene3D" id="3.40.50.720">
    <property type="entry name" value="NAD(P)-binding Rossmann-like Domain"/>
    <property type="match status" value="1"/>
</dbReference>
<keyword evidence="6" id="KW-1185">Reference proteome</keyword>
<dbReference type="InterPro" id="IPR050129">
    <property type="entry name" value="Zn_alcohol_dh"/>
</dbReference>
<name>A0A1X9LFD3_9MICO</name>
<dbReference type="EMBL" id="CP020715">
    <property type="protein sequence ID" value="ARJ03916.1"/>
    <property type="molecule type" value="Genomic_DNA"/>
</dbReference>
<evidence type="ECO:0000259" key="4">
    <source>
        <dbReference type="Pfam" id="PF08240"/>
    </source>
</evidence>
<dbReference type="Pfam" id="PF08240">
    <property type="entry name" value="ADH_N"/>
    <property type="match status" value="1"/>
</dbReference>
<accession>A0A1X9LFD3</accession>
<dbReference type="Proteomes" id="UP000192775">
    <property type="component" value="Chromosome"/>
</dbReference>
<dbReference type="AlphaFoldDB" id="A0A1X9LFD3"/>